<dbReference type="AlphaFoldDB" id="A0A0R3SK74"/>
<feature type="region of interest" description="Disordered" evidence="5">
    <location>
        <begin position="226"/>
        <end position="306"/>
    </location>
</feature>
<dbReference type="SMART" id="SM00249">
    <property type="entry name" value="PHD"/>
    <property type="match status" value="1"/>
</dbReference>
<dbReference type="GO" id="GO:0006974">
    <property type="term" value="P:DNA damage response"/>
    <property type="evidence" value="ECO:0007669"/>
    <property type="project" value="TreeGrafter"/>
</dbReference>
<reference evidence="9" key="1">
    <citation type="submission" date="2017-02" db="UniProtKB">
        <authorList>
            <consortium name="WormBaseParasite"/>
        </authorList>
    </citation>
    <scope>IDENTIFICATION</scope>
</reference>
<keyword evidence="1" id="KW-0479">Metal-binding</keyword>
<dbReference type="InterPro" id="IPR019787">
    <property type="entry name" value="Znf_PHD-finger"/>
</dbReference>
<dbReference type="InterPro" id="IPR011011">
    <property type="entry name" value="Znf_FYVE_PHD"/>
</dbReference>
<organism evidence="9">
    <name type="scientific">Hymenolepis diminuta</name>
    <name type="common">Rat tapeworm</name>
    <dbReference type="NCBI Taxonomy" id="6216"/>
    <lineage>
        <taxon>Eukaryota</taxon>
        <taxon>Metazoa</taxon>
        <taxon>Spiralia</taxon>
        <taxon>Lophotrochozoa</taxon>
        <taxon>Platyhelminthes</taxon>
        <taxon>Cestoda</taxon>
        <taxon>Eucestoda</taxon>
        <taxon>Cyclophyllidea</taxon>
        <taxon>Hymenolepididae</taxon>
        <taxon>Hymenolepis</taxon>
    </lineage>
</organism>
<dbReference type="InterPro" id="IPR047174">
    <property type="entry name" value="BAZ1B"/>
</dbReference>
<gene>
    <name evidence="7" type="ORF">HDID_LOCUS5337</name>
</gene>
<keyword evidence="2 4" id="KW-0863">Zinc-finger</keyword>
<dbReference type="GO" id="GO:0008270">
    <property type="term" value="F:zinc ion binding"/>
    <property type="evidence" value="ECO:0007669"/>
    <property type="project" value="UniProtKB-KW"/>
</dbReference>
<dbReference type="PROSITE" id="PS01359">
    <property type="entry name" value="ZF_PHD_1"/>
    <property type="match status" value="1"/>
</dbReference>
<sequence length="366" mass="40336">MYETEIHLRDGGLGGVPEFPAWMAKILSIQSQYGLCFCLTGSIPSTPLKGAPIATHAPSPATLQSAVSAQPQDTTTTPLQSAAEALITMGLNVHRRFLSVPKVLSRDKKAGGDNNNNREDGGPEEEIGQNQSGVEYRPERSTREGDVELWMEAWMNAVRSASTLSRLNVLHVSLRIANVRCRICRKKKDDDSLLLCDGCNAGFHLYCLRPPLHTIPEGDWFCVSCKPPPSRTKPTTSVSSSRRRDRHARDEASEASSGNEESVEGGDSESESGSSDGDDDGRRRLRSKKTQLSTKREVSRSSSQSSLQVKVAATKTREFSFHIEVHFYSPIKQPLRLILAFNSGRVRVYPSEWGFRISFPFSGLGI</sequence>
<feature type="compositionally biased region" description="Basic and acidic residues" evidence="5">
    <location>
        <begin position="106"/>
        <end position="121"/>
    </location>
</feature>
<evidence type="ECO:0000256" key="3">
    <source>
        <dbReference type="ARBA" id="ARBA00022833"/>
    </source>
</evidence>
<dbReference type="InterPro" id="IPR013083">
    <property type="entry name" value="Znf_RING/FYVE/PHD"/>
</dbReference>
<dbReference type="PROSITE" id="PS50016">
    <property type="entry name" value="ZF_PHD_2"/>
    <property type="match status" value="1"/>
</dbReference>
<dbReference type="WBParaSite" id="HDID_0000533901-mRNA-1">
    <property type="protein sequence ID" value="HDID_0000533901-mRNA-1"/>
    <property type="gene ID" value="HDID_0000533901"/>
</dbReference>
<dbReference type="OrthoDB" id="2270193at2759"/>
<dbReference type="Pfam" id="PF00628">
    <property type="entry name" value="PHD"/>
    <property type="match status" value="1"/>
</dbReference>
<proteinExistence type="predicted"/>
<dbReference type="STRING" id="6216.A0A0R3SK74"/>
<dbReference type="EMBL" id="UYSG01002654">
    <property type="protein sequence ID" value="VDL57655.1"/>
    <property type="molecule type" value="Genomic_DNA"/>
</dbReference>
<feature type="domain" description="PHD-type" evidence="6">
    <location>
        <begin position="178"/>
        <end position="228"/>
    </location>
</feature>
<accession>A0A0R3SK74</accession>
<dbReference type="GO" id="GO:0140801">
    <property type="term" value="F:histone H2AXY142 kinase activity"/>
    <property type="evidence" value="ECO:0007669"/>
    <property type="project" value="InterPro"/>
</dbReference>
<feature type="compositionally biased region" description="Acidic residues" evidence="5">
    <location>
        <begin position="261"/>
        <end position="270"/>
    </location>
</feature>
<evidence type="ECO:0000313" key="7">
    <source>
        <dbReference type="EMBL" id="VDL57655.1"/>
    </source>
</evidence>
<protein>
    <submittedName>
        <fullName evidence="9">PHD-type domain-containing protein</fullName>
    </submittedName>
</protein>
<dbReference type="GO" id="GO:0090535">
    <property type="term" value="C:WICH complex"/>
    <property type="evidence" value="ECO:0007669"/>
    <property type="project" value="InterPro"/>
</dbReference>
<evidence type="ECO:0000259" key="6">
    <source>
        <dbReference type="PROSITE" id="PS50016"/>
    </source>
</evidence>
<dbReference type="Proteomes" id="UP000274504">
    <property type="component" value="Unassembled WGS sequence"/>
</dbReference>
<evidence type="ECO:0000313" key="9">
    <source>
        <dbReference type="WBParaSite" id="HDID_0000533901-mRNA-1"/>
    </source>
</evidence>
<dbReference type="PANTHER" id="PTHR46802">
    <property type="entry name" value="TYROSINE-PROTEIN KINASE BAZ1B"/>
    <property type="match status" value="1"/>
</dbReference>
<dbReference type="GO" id="GO:0042393">
    <property type="term" value="F:histone binding"/>
    <property type="evidence" value="ECO:0007669"/>
    <property type="project" value="TreeGrafter"/>
</dbReference>
<feature type="region of interest" description="Disordered" evidence="5">
    <location>
        <begin position="106"/>
        <end position="141"/>
    </location>
</feature>
<dbReference type="PANTHER" id="PTHR46802:SF1">
    <property type="entry name" value="TYROSINE-PROTEIN KINASE BAZ1B"/>
    <property type="match status" value="1"/>
</dbReference>
<dbReference type="Gene3D" id="3.30.40.10">
    <property type="entry name" value="Zinc/RING finger domain, C3HC4 (zinc finger)"/>
    <property type="match status" value="1"/>
</dbReference>
<evidence type="ECO:0000256" key="4">
    <source>
        <dbReference type="PROSITE-ProRule" id="PRU00146"/>
    </source>
</evidence>
<evidence type="ECO:0000256" key="2">
    <source>
        <dbReference type="ARBA" id="ARBA00022771"/>
    </source>
</evidence>
<dbReference type="InterPro" id="IPR019786">
    <property type="entry name" value="Zinc_finger_PHD-type_CS"/>
</dbReference>
<name>A0A0R3SK74_HYMDI</name>
<reference evidence="7 8" key="2">
    <citation type="submission" date="2018-11" db="EMBL/GenBank/DDBJ databases">
        <authorList>
            <consortium name="Pathogen Informatics"/>
        </authorList>
    </citation>
    <scope>NUCLEOTIDE SEQUENCE [LARGE SCALE GENOMIC DNA]</scope>
</reference>
<evidence type="ECO:0000313" key="8">
    <source>
        <dbReference type="Proteomes" id="UP000274504"/>
    </source>
</evidence>
<dbReference type="InterPro" id="IPR001965">
    <property type="entry name" value="Znf_PHD"/>
</dbReference>
<evidence type="ECO:0000256" key="1">
    <source>
        <dbReference type="ARBA" id="ARBA00022723"/>
    </source>
</evidence>
<keyword evidence="3" id="KW-0862">Zinc</keyword>
<dbReference type="SUPFAM" id="SSF57903">
    <property type="entry name" value="FYVE/PHD zinc finger"/>
    <property type="match status" value="1"/>
</dbReference>
<evidence type="ECO:0000256" key="5">
    <source>
        <dbReference type="SAM" id="MobiDB-lite"/>
    </source>
</evidence>